<feature type="transmembrane region" description="Helical" evidence="1">
    <location>
        <begin position="21"/>
        <end position="41"/>
    </location>
</feature>
<name>A0A6J5SHV7_9CAUD</name>
<gene>
    <name evidence="2" type="ORF">UFOVP1454_24</name>
</gene>
<proteinExistence type="predicted"/>
<dbReference type="EMBL" id="LR797414">
    <property type="protein sequence ID" value="CAB4214165.1"/>
    <property type="molecule type" value="Genomic_DNA"/>
</dbReference>
<accession>A0A6J5SHV7</accession>
<keyword evidence="1" id="KW-0812">Transmembrane</keyword>
<keyword evidence="1" id="KW-1133">Transmembrane helix</keyword>
<keyword evidence="1" id="KW-0472">Membrane</keyword>
<evidence type="ECO:0000313" key="2">
    <source>
        <dbReference type="EMBL" id="CAB4214165.1"/>
    </source>
</evidence>
<reference evidence="2" key="1">
    <citation type="submission" date="2020-05" db="EMBL/GenBank/DDBJ databases">
        <authorList>
            <person name="Chiriac C."/>
            <person name="Salcher M."/>
            <person name="Ghai R."/>
            <person name="Kavagutti S V."/>
        </authorList>
    </citation>
    <scope>NUCLEOTIDE SEQUENCE</scope>
</reference>
<organism evidence="2">
    <name type="scientific">uncultured Caudovirales phage</name>
    <dbReference type="NCBI Taxonomy" id="2100421"/>
    <lineage>
        <taxon>Viruses</taxon>
        <taxon>Duplodnaviria</taxon>
        <taxon>Heunggongvirae</taxon>
        <taxon>Uroviricota</taxon>
        <taxon>Caudoviricetes</taxon>
        <taxon>Peduoviridae</taxon>
        <taxon>Maltschvirus</taxon>
        <taxon>Maltschvirus maltsch</taxon>
    </lineage>
</organism>
<evidence type="ECO:0000256" key="1">
    <source>
        <dbReference type="SAM" id="Phobius"/>
    </source>
</evidence>
<sequence>MRDNNYHLPGIKQIKSHTLPTYIASLFVGFTIGISTGYLIWSSYAPIN</sequence>
<protein>
    <submittedName>
        <fullName evidence="2">Uncharacterized protein</fullName>
    </submittedName>
</protein>